<proteinExistence type="predicted"/>
<dbReference type="Proteomes" id="UP000317638">
    <property type="component" value="Unassembled WGS sequence"/>
</dbReference>
<evidence type="ECO:0000313" key="2">
    <source>
        <dbReference type="EMBL" id="TRY18608.1"/>
    </source>
</evidence>
<organism evidence="2 3">
    <name type="scientific">Tessaracoccus rhinocerotis</name>
    <dbReference type="NCBI Taxonomy" id="1689449"/>
    <lineage>
        <taxon>Bacteria</taxon>
        <taxon>Bacillati</taxon>
        <taxon>Actinomycetota</taxon>
        <taxon>Actinomycetes</taxon>
        <taxon>Propionibacteriales</taxon>
        <taxon>Propionibacteriaceae</taxon>
        <taxon>Tessaracoccus</taxon>
    </lineage>
</organism>
<dbReference type="EMBL" id="VKKG01000002">
    <property type="protein sequence ID" value="TRY18608.1"/>
    <property type="molecule type" value="Genomic_DNA"/>
</dbReference>
<feature type="domain" description="ATPase BadF/BadG/BcrA/BcrD type" evidence="1">
    <location>
        <begin position="9"/>
        <end position="275"/>
    </location>
</feature>
<dbReference type="OrthoDB" id="8701357at2"/>
<accession>A0A553K1M3</accession>
<reference evidence="2 3" key="1">
    <citation type="submission" date="2019-07" db="EMBL/GenBank/DDBJ databases">
        <authorList>
            <person name="Zhou L.-Y."/>
        </authorList>
    </citation>
    <scope>NUCLEOTIDE SEQUENCE [LARGE SCALE GENOMIC DNA]</scope>
    <source>
        <strain evidence="2 3">YIM 101269</strain>
    </source>
</reference>
<dbReference type="Pfam" id="PF01869">
    <property type="entry name" value="BcrAD_BadFG"/>
    <property type="match status" value="1"/>
</dbReference>
<evidence type="ECO:0000313" key="3">
    <source>
        <dbReference type="Proteomes" id="UP000317638"/>
    </source>
</evidence>
<dbReference type="InterPro" id="IPR002731">
    <property type="entry name" value="ATPase_BadF"/>
</dbReference>
<dbReference type="AlphaFoldDB" id="A0A553K1M3"/>
<sequence length="322" mass="32288">MSQRRAIAVDAGGTTSRAVVVDSTGTCLAEAYGGPGNPRSVGGDAAAANIVGACVAALDQTDAWPDLFVITAAGMLSTGGEFPELHVALSQQGLEGLVRLEPDMLSAYFSATASPTGSVLIVGTGTTAARISNGRVSAVRDGLGWLLGDGGAGFWIGHQVARAAARHLDHRGPASSLTQRVEEMTGSIQADVPGRPPALSGLIDWAYGVPPVQLARLAPLALEEANRGDAVASQICDEAADRILKAVAALPGSGAGPVVVGGGVMGPNSPVARRVLAELGESALRVTDGVVGSAFLAVGMLGASADEDTRGRIAASLAQVRG</sequence>
<dbReference type="Gene3D" id="3.30.420.40">
    <property type="match status" value="2"/>
</dbReference>
<dbReference type="PANTHER" id="PTHR43190:SF3">
    <property type="entry name" value="N-ACETYL-D-GLUCOSAMINE KINASE"/>
    <property type="match status" value="1"/>
</dbReference>
<dbReference type="InterPro" id="IPR043129">
    <property type="entry name" value="ATPase_NBD"/>
</dbReference>
<keyword evidence="3" id="KW-1185">Reference proteome</keyword>
<protein>
    <recommendedName>
        <fullName evidence="1">ATPase BadF/BadG/BcrA/BcrD type domain-containing protein</fullName>
    </recommendedName>
</protein>
<comment type="caution">
    <text evidence="2">The sequence shown here is derived from an EMBL/GenBank/DDBJ whole genome shotgun (WGS) entry which is preliminary data.</text>
</comment>
<dbReference type="RefSeq" id="WP_143937503.1">
    <property type="nucleotide sequence ID" value="NZ_VKKG01000002.1"/>
</dbReference>
<gene>
    <name evidence="2" type="ORF">FOJ82_05655</name>
</gene>
<dbReference type="SUPFAM" id="SSF53067">
    <property type="entry name" value="Actin-like ATPase domain"/>
    <property type="match status" value="2"/>
</dbReference>
<dbReference type="PANTHER" id="PTHR43190">
    <property type="entry name" value="N-ACETYL-D-GLUCOSAMINE KINASE"/>
    <property type="match status" value="1"/>
</dbReference>
<evidence type="ECO:0000259" key="1">
    <source>
        <dbReference type="Pfam" id="PF01869"/>
    </source>
</evidence>
<dbReference type="InterPro" id="IPR052519">
    <property type="entry name" value="Euk-type_GlcNAc_Kinase"/>
</dbReference>
<name>A0A553K1M3_9ACTN</name>